<gene>
    <name evidence="2" type="ORF">ATM17_15920</name>
</gene>
<dbReference type="EMBL" id="CP013344">
    <property type="protein sequence ID" value="AMU90510.1"/>
    <property type="molecule type" value="Genomic_DNA"/>
</dbReference>
<evidence type="ECO:0000313" key="2">
    <source>
        <dbReference type="EMBL" id="AMU90510.1"/>
    </source>
</evidence>
<evidence type="ECO:0000256" key="1">
    <source>
        <dbReference type="SAM" id="MobiDB-lite"/>
    </source>
</evidence>
<dbReference type="Proteomes" id="UP000076088">
    <property type="component" value="Chromosome"/>
</dbReference>
<reference evidence="2 3" key="2">
    <citation type="journal article" date="2016" name="Genome Announc.">
        <title>Complete Genome Sequence of Sphingopyxis macrogoltabida Strain 203N (NBRC 111659), a Polyethylene Glycol Degrader.</title>
        <authorList>
            <person name="Ohtsubo Y."/>
            <person name="Nonoyama S."/>
            <person name="Nagata Y."/>
            <person name="Numata M."/>
            <person name="Tsuchikane K."/>
            <person name="Hosoyama A."/>
            <person name="Yamazoe A."/>
            <person name="Tsuda M."/>
            <person name="Fujita N."/>
            <person name="Kawai F."/>
        </authorList>
    </citation>
    <scope>NUCLEOTIDE SEQUENCE [LARGE SCALE GENOMIC DNA]</scope>
    <source>
        <strain evidence="2 3">203N</strain>
    </source>
</reference>
<dbReference type="RefSeq" id="WP_054729491.1">
    <property type="nucleotide sequence ID" value="NZ_CP009429.1"/>
</dbReference>
<dbReference type="KEGG" id="smaz:LH19_15345"/>
<reference evidence="3" key="1">
    <citation type="submission" date="2015-11" db="EMBL/GenBank/DDBJ databases">
        <title>Complete genome sequence of a polyethylene-glycol degrader Sphingopyxis macrogoltabida 203N (NBRC 111659).</title>
        <authorList>
            <person name="Yoshiyuki O."/>
            <person name="Shouta N."/>
            <person name="Nagata Y."/>
            <person name="Numata M."/>
            <person name="Tsuchikane K."/>
            <person name="Hosoyama A."/>
            <person name="Yamazoe A."/>
            <person name="Tsuda M."/>
            <person name="Fujita N."/>
            <person name="Kawai F."/>
        </authorList>
    </citation>
    <scope>NUCLEOTIDE SEQUENCE [LARGE SCALE GENOMIC DNA]</scope>
    <source>
        <strain evidence="3">203N</strain>
    </source>
</reference>
<sequence>MTRAKPTRAEQLRRHREIFTYALAHGLTLLEAEAAMARDSARAARERLALVKRCGRSAVAAPAPIGAEAPHGPAPENAPWMMRD</sequence>
<protein>
    <submittedName>
        <fullName evidence="2">Uncharacterized protein</fullName>
    </submittedName>
</protein>
<name>A0AAC8Z215_SPHMC</name>
<dbReference type="AlphaFoldDB" id="A0AAC8Z215"/>
<feature type="region of interest" description="Disordered" evidence="1">
    <location>
        <begin position="64"/>
        <end position="84"/>
    </location>
</feature>
<organism evidence="2 3">
    <name type="scientific">Sphingopyxis macrogoltabida</name>
    <name type="common">Sphingomonas macrogoltabidus</name>
    <dbReference type="NCBI Taxonomy" id="33050"/>
    <lineage>
        <taxon>Bacteria</taxon>
        <taxon>Pseudomonadati</taxon>
        <taxon>Pseudomonadota</taxon>
        <taxon>Alphaproteobacteria</taxon>
        <taxon>Sphingomonadales</taxon>
        <taxon>Sphingomonadaceae</taxon>
        <taxon>Sphingopyxis</taxon>
    </lineage>
</organism>
<accession>A0AAC8Z215</accession>
<keyword evidence="3" id="KW-1185">Reference proteome</keyword>
<evidence type="ECO:0000313" key="3">
    <source>
        <dbReference type="Proteomes" id="UP000076088"/>
    </source>
</evidence>
<proteinExistence type="predicted"/>